<proteinExistence type="predicted"/>
<protein>
    <submittedName>
        <fullName evidence="1">Uncharacterized protein</fullName>
    </submittedName>
</protein>
<accession>A0A2P2M247</accession>
<sequence>MNNHRLLTYVSRSFTCDTMKMIFLSKLKHK</sequence>
<organism evidence="1">
    <name type="scientific">Rhizophora mucronata</name>
    <name type="common">Asiatic mangrove</name>
    <dbReference type="NCBI Taxonomy" id="61149"/>
    <lineage>
        <taxon>Eukaryota</taxon>
        <taxon>Viridiplantae</taxon>
        <taxon>Streptophyta</taxon>
        <taxon>Embryophyta</taxon>
        <taxon>Tracheophyta</taxon>
        <taxon>Spermatophyta</taxon>
        <taxon>Magnoliopsida</taxon>
        <taxon>eudicotyledons</taxon>
        <taxon>Gunneridae</taxon>
        <taxon>Pentapetalae</taxon>
        <taxon>rosids</taxon>
        <taxon>fabids</taxon>
        <taxon>Malpighiales</taxon>
        <taxon>Rhizophoraceae</taxon>
        <taxon>Rhizophora</taxon>
    </lineage>
</organism>
<evidence type="ECO:0000313" key="1">
    <source>
        <dbReference type="EMBL" id="MBX24261.1"/>
    </source>
</evidence>
<dbReference type="EMBL" id="GGEC01043777">
    <property type="protein sequence ID" value="MBX24261.1"/>
    <property type="molecule type" value="Transcribed_RNA"/>
</dbReference>
<dbReference type="AlphaFoldDB" id="A0A2P2M247"/>
<name>A0A2P2M247_RHIMU</name>
<reference evidence="1" key="1">
    <citation type="submission" date="2018-02" db="EMBL/GenBank/DDBJ databases">
        <title>Rhizophora mucronata_Transcriptome.</title>
        <authorList>
            <person name="Meera S.P."/>
            <person name="Sreeshan A."/>
            <person name="Augustine A."/>
        </authorList>
    </citation>
    <scope>NUCLEOTIDE SEQUENCE</scope>
    <source>
        <tissue evidence="1">Leaf</tissue>
    </source>
</reference>